<dbReference type="InterPro" id="IPR017850">
    <property type="entry name" value="Alkaline_phosphatase_core_sf"/>
</dbReference>
<evidence type="ECO:0000259" key="3">
    <source>
        <dbReference type="Pfam" id="PF00884"/>
    </source>
</evidence>
<dbReference type="Gene3D" id="3.40.720.10">
    <property type="entry name" value="Alkaline Phosphatase, subunit A"/>
    <property type="match status" value="1"/>
</dbReference>
<dbReference type="EMBL" id="FOYS01000003">
    <property type="protein sequence ID" value="SFR49770.1"/>
    <property type="molecule type" value="Genomic_DNA"/>
</dbReference>
<gene>
    <name evidence="4" type="ORF">SAMN04488124_1805</name>
</gene>
<dbReference type="Proteomes" id="UP000243250">
    <property type="component" value="Unassembled WGS sequence"/>
</dbReference>
<dbReference type="SUPFAM" id="SSF53649">
    <property type="entry name" value="Alkaline phosphatase-like"/>
    <property type="match status" value="1"/>
</dbReference>
<protein>
    <submittedName>
        <fullName evidence="4">Arylsulfatase A</fullName>
    </submittedName>
</protein>
<dbReference type="CDD" id="cd16033">
    <property type="entry name" value="sulfatase_like"/>
    <property type="match status" value="1"/>
</dbReference>
<accession>A0A1I6H5V3</accession>
<reference evidence="5" key="1">
    <citation type="submission" date="2016-10" db="EMBL/GenBank/DDBJ databases">
        <authorList>
            <person name="Varghese N."/>
            <person name="Submissions S."/>
        </authorList>
    </citation>
    <scope>NUCLEOTIDE SEQUENCE [LARGE SCALE GENOMIC DNA]</scope>
    <source>
        <strain evidence="5">CGMCC 1.8711</strain>
    </source>
</reference>
<dbReference type="Pfam" id="PF00884">
    <property type="entry name" value="Sulfatase"/>
    <property type="match status" value="1"/>
</dbReference>
<dbReference type="AlphaFoldDB" id="A0A1I6H5V3"/>
<dbReference type="GO" id="GO:0004065">
    <property type="term" value="F:arylsulfatase activity"/>
    <property type="evidence" value="ECO:0007669"/>
    <property type="project" value="TreeGrafter"/>
</dbReference>
<evidence type="ECO:0000313" key="4">
    <source>
        <dbReference type="EMBL" id="SFR49770.1"/>
    </source>
</evidence>
<dbReference type="InterPro" id="IPR050738">
    <property type="entry name" value="Sulfatase"/>
</dbReference>
<dbReference type="PANTHER" id="PTHR42693:SF53">
    <property type="entry name" value="ENDO-4-O-SULFATASE"/>
    <property type="match status" value="1"/>
</dbReference>
<organism evidence="4 5">
    <name type="scientific">Halogeometricum limi</name>
    <dbReference type="NCBI Taxonomy" id="555875"/>
    <lineage>
        <taxon>Archaea</taxon>
        <taxon>Methanobacteriati</taxon>
        <taxon>Methanobacteriota</taxon>
        <taxon>Stenosarchaea group</taxon>
        <taxon>Halobacteria</taxon>
        <taxon>Halobacteriales</taxon>
        <taxon>Haloferacaceae</taxon>
        <taxon>Halogeometricum</taxon>
    </lineage>
</organism>
<dbReference type="STRING" id="555875.SAMN04488124_1805"/>
<evidence type="ECO:0000256" key="2">
    <source>
        <dbReference type="ARBA" id="ARBA00022801"/>
    </source>
</evidence>
<feature type="domain" description="Sulfatase N-terminal" evidence="3">
    <location>
        <begin position="6"/>
        <end position="365"/>
    </location>
</feature>
<dbReference type="InterPro" id="IPR000917">
    <property type="entry name" value="Sulfatase_N"/>
</dbReference>
<dbReference type="PANTHER" id="PTHR42693">
    <property type="entry name" value="ARYLSULFATASE FAMILY MEMBER"/>
    <property type="match status" value="1"/>
</dbReference>
<proteinExistence type="inferred from homology"/>
<keyword evidence="5" id="KW-1185">Reference proteome</keyword>
<dbReference type="OrthoDB" id="3164at2157"/>
<keyword evidence="2" id="KW-0378">Hydrolase</keyword>
<evidence type="ECO:0000256" key="1">
    <source>
        <dbReference type="ARBA" id="ARBA00008779"/>
    </source>
</evidence>
<name>A0A1I6H5V3_9EURY</name>
<evidence type="ECO:0000313" key="5">
    <source>
        <dbReference type="Proteomes" id="UP000243250"/>
    </source>
</evidence>
<sequence>MTDTRPNVLFLLTDQERADLVEPGGLPVETPNVDRLRESGTWFDRAYTPTSICTSARASLLTGLYPHGHGMLNNSHEADAVRTELPAGLPTFGELLADAGYENGYVGKWHVGQTKGPEAFGFEYFGGSDDHHDELDERYRRYRESLDADVGSETIEDAVYADDGDEEMLVSGTTSLPPEATRTYFLAELTVDAIERRAEGGDAPFFHRTDFLGPHHPYVVPEPYASMYDPADIDPWPSYAETFEGKPRAHENYHRYRGVDDFDWETWAELVAKYFGFVTFVDEQMGRILDALERTGLDEETVVVHAADHGDFTGSHRQFNKGPLMYEQTYRIPLVVRDPTRETVSESAAFVRLHDLMPTFLDWADAEVPDRTHARSLLPVLAGDEPADWPDSVYAQYHGDEFGLYSQRMVRTERYKYVYNGPDRDELYDLREDPHELRNLAEHPHYAETRRELQATMADWMDEVDDSLRGWAPKTFE</sequence>
<comment type="similarity">
    <text evidence="1">Belongs to the sulfatase family.</text>
</comment>
<dbReference type="RefSeq" id="WP_089879589.1">
    <property type="nucleotide sequence ID" value="NZ_FOYS01000003.1"/>
</dbReference>